<dbReference type="OrthoDB" id="9813987at2"/>
<name>A0A1H1V622_9ACTN</name>
<evidence type="ECO:0000313" key="6">
    <source>
        <dbReference type="Proteomes" id="UP000199103"/>
    </source>
</evidence>
<dbReference type="GO" id="GO:0003677">
    <property type="term" value="F:DNA binding"/>
    <property type="evidence" value="ECO:0007669"/>
    <property type="project" value="UniProtKB-KW"/>
</dbReference>
<dbReference type="SUPFAM" id="SSF46785">
    <property type="entry name" value="Winged helix' DNA-binding domain"/>
    <property type="match status" value="1"/>
</dbReference>
<evidence type="ECO:0000256" key="2">
    <source>
        <dbReference type="ARBA" id="ARBA00023015"/>
    </source>
</evidence>
<keyword evidence="4" id="KW-0804">Transcription</keyword>
<dbReference type="RefSeq" id="WP_091526135.1">
    <property type="nucleotide sequence ID" value="NZ_LT629772.1"/>
</dbReference>
<dbReference type="AlphaFoldDB" id="A0A1H1V622"/>
<accession>A0A1H1V622</accession>
<keyword evidence="2" id="KW-0805">Transcription regulation</keyword>
<organism evidence="5 6">
    <name type="scientific">Microlunatus soli</name>
    <dbReference type="NCBI Taxonomy" id="630515"/>
    <lineage>
        <taxon>Bacteria</taxon>
        <taxon>Bacillati</taxon>
        <taxon>Actinomycetota</taxon>
        <taxon>Actinomycetes</taxon>
        <taxon>Propionibacteriales</taxon>
        <taxon>Propionibacteriaceae</taxon>
        <taxon>Microlunatus</taxon>
    </lineage>
</organism>
<evidence type="ECO:0000313" key="5">
    <source>
        <dbReference type="EMBL" id="SDS79826.1"/>
    </source>
</evidence>
<dbReference type="STRING" id="630515.SAMN04489812_3068"/>
<dbReference type="Pfam" id="PF03965">
    <property type="entry name" value="Penicillinase_R"/>
    <property type="match status" value="1"/>
</dbReference>
<protein>
    <submittedName>
        <fullName evidence="5">Predicted transcriptional regulator</fullName>
    </submittedName>
</protein>
<evidence type="ECO:0000256" key="1">
    <source>
        <dbReference type="ARBA" id="ARBA00011046"/>
    </source>
</evidence>
<evidence type="ECO:0000256" key="4">
    <source>
        <dbReference type="ARBA" id="ARBA00023163"/>
    </source>
</evidence>
<dbReference type="InterPro" id="IPR036390">
    <property type="entry name" value="WH_DNA-bd_sf"/>
</dbReference>
<proteinExistence type="inferred from homology"/>
<dbReference type="GO" id="GO:0045892">
    <property type="term" value="P:negative regulation of DNA-templated transcription"/>
    <property type="evidence" value="ECO:0007669"/>
    <property type="project" value="InterPro"/>
</dbReference>
<dbReference type="EMBL" id="LT629772">
    <property type="protein sequence ID" value="SDS79826.1"/>
    <property type="molecule type" value="Genomic_DNA"/>
</dbReference>
<dbReference type="Proteomes" id="UP000199103">
    <property type="component" value="Chromosome I"/>
</dbReference>
<reference evidence="5 6" key="1">
    <citation type="submission" date="2016-10" db="EMBL/GenBank/DDBJ databases">
        <authorList>
            <person name="de Groot N.N."/>
        </authorList>
    </citation>
    <scope>NUCLEOTIDE SEQUENCE [LARGE SCALE GENOMIC DNA]</scope>
    <source>
        <strain evidence="5 6">DSM 21800</strain>
    </source>
</reference>
<keyword evidence="6" id="KW-1185">Reference proteome</keyword>
<dbReference type="InterPro" id="IPR036388">
    <property type="entry name" value="WH-like_DNA-bd_sf"/>
</dbReference>
<dbReference type="Gene3D" id="6.10.140.850">
    <property type="match status" value="1"/>
</dbReference>
<gene>
    <name evidence="5" type="ORF">SAMN04489812_3068</name>
</gene>
<dbReference type="InterPro" id="IPR005650">
    <property type="entry name" value="BlaI_family"/>
</dbReference>
<sequence length="118" mass="12874">MARDRGQLEADVMHRLWAADAPRTAKQLQADFGDDAPAITTLLTVLDRLGRKGLVARSDARTNITFSATRSESDHAVEAMLTSLQATGDREAVLLRFAGDLDNEDAELLRRALAGRGR</sequence>
<comment type="similarity">
    <text evidence="1">Belongs to the BlaI transcriptional regulatory family.</text>
</comment>
<evidence type="ECO:0000256" key="3">
    <source>
        <dbReference type="ARBA" id="ARBA00023125"/>
    </source>
</evidence>
<dbReference type="Gene3D" id="1.10.10.10">
    <property type="entry name" value="Winged helix-like DNA-binding domain superfamily/Winged helix DNA-binding domain"/>
    <property type="match status" value="1"/>
</dbReference>
<keyword evidence="3" id="KW-0238">DNA-binding</keyword>